<evidence type="ECO:0000313" key="3">
    <source>
        <dbReference type="Proteomes" id="UP000484988"/>
    </source>
</evidence>
<reference evidence="2 3" key="1">
    <citation type="submission" date="2020-02" db="EMBL/GenBank/DDBJ databases">
        <title>Whole Genome Shotgun Sequence of Streptomyces sp. strain CWH03.</title>
        <authorList>
            <person name="Dohra H."/>
            <person name="Kodani S."/>
            <person name="Yamamura H."/>
        </authorList>
    </citation>
    <scope>NUCLEOTIDE SEQUENCE [LARGE SCALE GENOMIC DNA]</scope>
    <source>
        <strain evidence="2 3">CWH03</strain>
    </source>
</reference>
<evidence type="ECO:0000256" key="1">
    <source>
        <dbReference type="SAM" id="MobiDB-lite"/>
    </source>
</evidence>
<gene>
    <name evidence="2" type="ORF">SCWH03_53540</name>
</gene>
<protein>
    <submittedName>
        <fullName evidence="2">Uncharacterized protein</fullName>
    </submittedName>
</protein>
<evidence type="ECO:0000313" key="2">
    <source>
        <dbReference type="EMBL" id="GFH39089.1"/>
    </source>
</evidence>
<comment type="caution">
    <text evidence="2">The sequence shown here is derived from an EMBL/GenBank/DDBJ whole genome shotgun (WGS) entry which is preliminary data.</text>
</comment>
<accession>A0A6A0B1F4</accession>
<feature type="compositionally biased region" description="Basic and acidic residues" evidence="1">
    <location>
        <begin position="35"/>
        <end position="47"/>
    </location>
</feature>
<keyword evidence="3" id="KW-1185">Reference proteome</keyword>
<sequence length="124" mass="13142">MQARQVCLTRPHDPRRECARPGCFTDPGIQGSDHPGARKSGDPREYVRPGAPLTATARDVPGPVRPARLPVPPARLACPPGLFGLVPSGQARPAERAGPAGRAVRSGSPRNGWERLFPRGQATA</sequence>
<name>A0A6A0B1F4_9ACTN</name>
<dbReference type="AlphaFoldDB" id="A0A6A0B1F4"/>
<dbReference type="Proteomes" id="UP000484988">
    <property type="component" value="Unassembled WGS sequence"/>
</dbReference>
<feature type="region of interest" description="Disordered" evidence="1">
    <location>
        <begin position="87"/>
        <end position="124"/>
    </location>
</feature>
<feature type="region of interest" description="Disordered" evidence="1">
    <location>
        <begin position="14"/>
        <end position="65"/>
    </location>
</feature>
<dbReference type="EMBL" id="BLLG01000023">
    <property type="protein sequence ID" value="GFH39089.1"/>
    <property type="molecule type" value="Genomic_DNA"/>
</dbReference>
<organism evidence="2 3">
    <name type="scientific">Streptomyces pacificus</name>
    <dbReference type="NCBI Taxonomy" id="2705029"/>
    <lineage>
        <taxon>Bacteria</taxon>
        <taxon>Bacillati</taxon>
        <taxon>Actinomycetota</taxon>
        <taxon>Actinomycetes</taxon>
        <taxon>Kitasatosporales</taxon>
        <taxon>Streptomycetaceae</taxon>
        <taxon>Streptomyces</taxon>
    </lineage>
</organism>
<feature type="compositionally biased region" description="Low complexity" evidence="1">
    <location>
        <begin position="96"/>
        <end position="105"/>
    </location>
</feature>
<proteinExistence type="predicted"/>